<dbReference type="GO" id="GO:0000045">
    <property type="term" value="P:autophagosome assembly"/>
    <property type="evidence" value="ECO:0000318"/>
    <property type="project" value="GO_Central"/>
</dbReference>
<dbReference type="eggNOG" id="KOG3439">
    <property type="taxonomic scope" value="Eukaryota"/>
</dbReference>
<dbReference type="GO" id="GO:0034727">
    <property type="term" value="P:piecemeal microautophagy of the nucleus"/>
    <property type="evidence" value="ECO:0000318"/>
    <property type="project" value="GO_Central"/>
</dbReference>
<dbReference type="PANTHER" id="PTHR13385">
    <property type="entry name" value="AUTOPHAGY PROTEIN 12"/>
    <property type="match status" value="1"/>
</dbReference>
<dbReference type="EMBL" id="KB097495">
    <property type="protein sequence ID" value="ESN96274.1"/>
    <property type="molecule type" value="Genomic_DNA"/>
</dbReference>
<dbReference type="EMBL" id="AMQM01001372">
    <property type="status" value="NOT_ANNOTATED_CDS"/>
    <property type="molecule type" value="Genomic_DNA"/>
</dbReference>
<reference evidence="5 7" key="2">
    <citation type="journal article" date="2013" name="Nature">
        <title>Insights into bilaterian evolution from three spiralian genomes.</title>
        <authorList>
            <person name="Simakov O."/>
            <person name="Marletaz F."/>
            <person name="Cho S.J."/>
            <person name="Edsinger-Gonzales E."/>
            <person name="Havlak P."/>
            <person name="Hellsten U."/>
            <person name="Kuo D.H."/>
            <person name="Larsson T."/>
            <person name="Lv J."/>
            <person name="Arendt D."/>
            <person name="Savage R."/>
            <person name="Osoegawa K."/>
            <person name="de Jong P."/>
            <person name="Grimwood J."/>
            <person name="Chapman J.A."/>
            <person name="Shapiro H."/>
            <person name="Aerts A."/>
            <person name="Otillar R.P."/>
            <person name="Terry A.Y."/>
            <person name="Boore J.L."/>
            <person name="Grigoriev I.V."/>
            <person name="Lindberg D.R."/>
            <person name="Seaver E.C."/>
            <person name="Weisblat D.A."/>
            <person name="Putnam N.H."/>
            <person name="Rokhsar D.S."/>
        </authorList>
    </citation>
    <scope>NUCLEOTIDE SEQUENCE</scope>
</reference>
<dbReference type="GO" id="GO:0031386">
    <property type="term" value="F:protein tag activity"/>
    <property type="evidence" value="ECO:0000318"/>
    <property type="project" value="GO_Central"/>
</dbReference>
<dbReference type="AlphaFoldDB" id="T1FZ92"/>
<dbReference type="FunCoup" id="T1FZ92">
    <property type="interactions" value="841"/>
</dbReference>
<comment type="subunit">
    <text evidence="4">Forms a conjugate with ATG5.</text>
</comment>
<evidence type="ECO:0000313" key="7">
    <source>
        <dbReference type="Proteomes" id="UP000015101"/>
    </source>
</evidence>
<dbReference type="STRING" id="6412.T1FZ92"/>
<keyword evidence="2 4" id="KW-0833">Ubl conjugation pathway</keyword>
<evidence type="ECO:0000256" key="1">
    <source>
        <dbReference type="ARBA" id="ARBA00022499"/>
    </source>
</evidence>
<dbReference type="GO" id="GO:0000421">
    <property type="term" value="C:autophagosome membrane"/>
    <property type="evidence" value="ECO:0000318"/>
    <property type="project" value="GO_Central"/>
</dbReference>
<dbReference type="InterPro" id="IPR007242">
    <property type="entry name" value="Atg12"/>
</dbReference>
<keyword evidence="3 4" id="KW-0072">Autophagy</keyword>
<dbReference type="Pfam" id="PF04110">
    <property type="entry name" value="APG12"/>
    <property type="match status" value="1"/>
</dbReference>
<protein>
    <recommendedName>
        <fullName evidence="4">Ubiquitin-like protein ATG12</fullName>
    </recommendedName>
</protein>
<comment type="function">
    <text evidence="4">Ubiquitin-like protein involved in autophagic vesicle formation.</text>
</comment>
<reference evidence="6" key="3">
    <citation type="submission" date="2015-06" db="UniProtKB">
        <authorList>
            <consortium name="EnsemblMetazoa"/>
        </authorList>
    </citation>
    <scope>IDENTIFICATION</scope>
</reference>
<evidence type="ECO:0000256" key="4">
    <source>
        <dbReference type="RuleBase" id="RU361201"/>
    </source>
</evidence>
<dbReference type="Proteomes" id="UP000015101">
    <property type="component" value="Unassembled WGS sequence"/>
</dbReference>
<dbReference type="OMA" id="WEVERNI"/>
<dbReference type="OrthoDB" id="10003551at2759"/>
<sequence length="86" mass="9966">VSIYFKPTADAPIMKKKKWEVERNITISDVTGFFRSYLTCAPHESLFLYINQCFAPAPDMTIGSLYDCYGSDRKITFYYCKNQAWG</sequence>
<dbReference type="RefSeq" id="XP_009025175.1">
    <property type="nucleotide sequence ID" value="XM_009026927.1"/>
</dbReference>
<dbReference type="GO" id="GO:0034045">
    <property type="term" value="C:phagophore assembly site membrane"/>
    <property type="evidence" value="ECO:0000318"/>
    <property type="project" value="GO_Central"/>
</dbReference>
<organism evidence="6 7">
    <name type="scientific">Helobdella robusta</name>
    <name type="common">Californian leech</name>
    <dbReference type="NCBI Taxonomy" id="6412"/>
    <lineage>
        <taxon>Eukaryota</taxon>
        <taxon>Metazoa</taxon>
        <taxon>Spiralia</taxon>
        <taxon>Lophotrochozoa</taxon>
        <taxon>Annelida</taxon>
        <taxon>Clitellata</taxon>
        <taxon>Hirudinea</taxon>
        <taxon>Rhynchobdellida</taxon>
        <taxon>Glossiphoniidae</taxon>
        <taxon>Helobdella</taxon>
    </lineage>
</organism>
<dbReference type="GO" id="GO:0000422">
    <property type="term" value="P:autophagy of mitochondrion"/>
    <property type="evidence" value="ECO:0000318"/>
    <property type="project" value="GO_Central"/>
</dbReference>
<evidence type="ECO:0000256" key="2">
    <source>
        <dbReference type="ARBA" id="ARBA00022786"/>
    </source>
</evidence>
<dbReference type="InterPro" id="IPR029071">
    <property type="entry name" value="Ubiquitin-like_domsf"/>
</dbReference>
<reference evidence="7" key="1">
    <citation type="submission" date="2012-12" db="EMBL/GenBank/DDBJ databases">
        <authorList>
            <person name="Hellsten U."/>
            <person name="Grimwood J."/>
            <person name="Chapman J.A."/>
            <person name="Shapiro H."/>
            <person name="Aerts A."/>
            <person name="Otillar R.P."/>
            <person name="Terry A.Y."/>
            <person name="Boore J.L."/>
            <person name="Simakov O."/>
            <person name="Marletaz F."/>
            <person name="Cho S.-J."/>
            <person name="Edsinger-Gonzales E."/>
            <person name="Havlak P."/>
            <person name="Kuo D.-H."/>
            <person name="Larsson T."/>
            <person name="Lv J."/>
            <person name="Arendt D."/>
            <person name="Savage R."/>
            <person name="Osoegawa K."/>
            <person name="de Jong P."/>
            <person name="Lindberg D.R."/>
            <person name="Seaver E.C."/>
            <person name="Weisblat D.A."/>
            <person name="Putnam N.H."/>
            <person name="Grigoriev I.V."/>
            <person name="Rokhsar D.S."/>
        </authorList>
    </citation>
    <scope>NUCLEOTIDE SEQUENCE</scope>
</reference>
<dbReference type="EnsemblMetazoa" id="HelroT68015">
    <property type="protein sequence ID" value="HelroP68015"/>
    <property type="gene ID" value="HelroG68015"/>
</dbReference>
<evidence type="ECO:0000313" key="5">
    <source>
        <dbReference type="EMBL" id="ESN96274.1"/>
    </source>
</evidence>
<gene>
    <name evidence="6" type="primary">20214140</name>
    <name evidence="5" type="ORF">HELRODRAFT_68015</name>
</gene>
<dbReference type="HOGENOM" id="CLU_106795_3_1_1"/>
<dbReference type="InParanoid" id="T1FZ92"/>
<comment type="similarity">
    <text evidence="4">Belongs to the ATG12 family.</text>
</comment>
<evidence type="ECO:0000313" key="6">
    <source>
        <dbReference type="EnsemblMetazoa" id="HelroP68015"/>
    </source>
</evidence>
<dbReference type="GO" id="GO:0034274">
    <property type="term" value="C:Atg12-Atg5-Atg16 complex"/>
    <property type="evidence" value="ECO:0000318"/>
    <property type="project" value="GO_Central"/>
</dbReference>
<proteinExistence type="inferred from homology"/>
<keyword evidence="1 4" id="KW-1017">Isopeptide bond</keyword>
<keyword evidence="7" id="KW-1185">Reference proteome</keyword>
<dbReference type="PANTHER" id="PTHR13385:SF0">
    <property type="entry name" value="UBIQUITIN-LIKE PROTEIN ATG12"/>
    <property type="match status" value="1"/>
</dbReference>
<dbReference type="GeneID" id="20214140"/>
<evidence type="ECO:0000256" key="3">
    <source>
        <dbReference type="ARBA" id="ARBA00023006"/>
    </source>
</evidence>
<dbReference type="FunFam" id="3.10.20.90:FF:000150">
    <property type="entry name" value="Ubiquitin-like protein ATG12"/>
    <property type="match status" value="1"/>
</dbReference>
<dbReference type="CDD" id="cd01612">
    <property type="entry name" value="Ubl_ATG12"/>
    <property type="match status" value="1"/>
</dbReference>
<accession>T1FZ92</accession>
<dbReference type="GO" id="GO:0061723">
    <property type="term" value="P:glycophagy"/>
    <property type="evidence" value="ECO:0000318"/>
    <property type="project" value="GO_Central"/>
</dbReference>
<dbReference type="CTD" id="20214140"/>
<dbReference type="SUPFAM" id="SSF54236">
    <property type="entry name" value="Ubiquitin-like"/>
    <property type="match status" value="1"/>
</dbReference>
<dbReference type="GO" id="GO:0097352">
    <property type="term" value="P:autophagosome maturation"/>
    <property type="evidence" value="ECO:0000318"/>
    <property type="project" value="GO_Central"/>
</dbReference>
<dbReference type="Gene3D" id="3.10.20.90">
    <property type="entry name" value="Phosphatidylinositol 3-kinase Catalytic Subunit, Chain A, domain 1"/>
    <property type="match status" value="1"/>
</dbReference>
<name>T1FZ92_HELRO</name>
<dbReference type="KEGG" id="hro:HELRODRAFT_68015"/>